<keyword evidence="8" id="KW-1185">Reference proteome</keyword>
<evidence type="ECO:0000313" key="8">
    <source>
        <dbReference type="Proteomes" id="UP000650511"/>
    </source>
</evidence>
<dbReference type="Pfam" id="PF01061">
    <property type="entry name" value="ABC2_membrane"/>
    <property type="match status" value="1"/>
</dbReference>
<protein>
    <recommendedName>
        <fullName evidence="5">Transport permease protein</fullName>
    </recommendedName>
</protein>
<evidence type="ECO:0000256" key="3">
    <source>
        <dbReference type="ARBA" id="ARBA00022989"/>
    </source>
</evidence>
<dbReference type="OrthoDB" id="9778589at2"/>
<dbReference type="InterPro" id="IPR047817">
    <property type="entry name" value="ABC2_TM_bact-type"/>
</dbReference>
<dbReference type="RefSeq" id="WP_130650620.1">
    <property type="nucleotide sequence ID" value="NZ_BMHA01000006.1"/>
</dbReference>
<comment type="similarity">
    <text evidence="5">Belongs to the ABC-2 integral membrane protein family.</text>
</comment>
<feature type="transmembrane region" description="Helical" evidence="5">
    <location>
        <begin position="129"/>
        <end position="156"/>
    </location>
</feature>
<evidence type="ECO:0000259" key="6">
    <source>
        <dbReference type="PROSITE" id="PS51012"/>
    </source>
</evidence>
<dbReference type="GO" id="GO:0140359">
    <property type="term" value="F:ABC-type transporter activity"/>
    <property type="evidence" value="ECO:0007669"/>
    <property type="project" value="InterPro"/>
</dbReference>
<dbReference type="PANTHER" id="PTHR43229:SF2">
    <property type="entry name" value="NODULATION PROTEIN J"/>
    <property type="match status" value="1"/>
</dbReference>
<dbReference type="PIRSF" id="PIRSF006648">
    <property type="entry name" value="DrrB"/>
    <property type="match status" value="1"/>
</dbReference>
<proteinExistence type="inferred from homology"/>
<evidence type="ECO:0000256" key="1">
    <source>
        <dbReference type="ARBA" id="ARBA00004141"/>
    </source>
</evidence>
<reference evidence="7" key="2">
    <citation type="submission" date="2020-09" db="EMBL/GenBank/DDBJ databases">
        <authorList>
            <person name="Sun Q."/>
            <person name="Zhou Y."/>
        </authorList>
    </citation>
    <scope>NUCLEOTIDE SEQUENCE</scope>
    <source>
        <strain evidence="7">CGMCC 1.14988</strain>
    </source>
</reference>
<keyword evidence="5" id="KW-0813">Transport</keyword>
<dbReference type="PANTHER" id="PTHR43229">
    <property type="entry name" value="NODULATION PROTEIN J"/>
    <property type="match status" value="1"/>
</dbReference>
<feature type="transmembrane region" description="Helical" evidence="5">
    <location>
        <begin position="162"/>
        <end position="184"/>
    </location>
</feature>
<dbReference type="AlphaFoldDB" id="A0A8J3AEG1"/>
<evidence type="ECO:0000313" key="7">
    <source>
        <dbReference type="EMBL" id="GGI06234.1"/>
    </source>
</evidence>
<organism evidence="7 8">
    <name type="scientific">Egicoccus halophilus</name>
    <dbReference type="NCBI Taxonomy" id="1670830"/>
    <lineage>
        <taxon>Bacteria</taxon>
        <taxon>Bacillati</taxon>
        <taxon>Actinomycetota</taxon>
        <taxon>Nitriliruptoria</taxon>
        <taxon>Egicoccales</taxon>
        <taxon>Egicoccaceae</taxon>
        <taxon>Egicoccus</taxon>
    </lineage>
</organism>
<accession>A0A8J3AEG1</accession>
<reference evidence="7" key="1">
    <citation type="journal article" date="2014" name="Int. J. Syst. Evol. Microbiol.">
        <title>Complete genome sequence of Corynebacterium casei LMG S-19264T (=DSM 44701T), isolated from a smear-ripened cheese.</title>
        <authorList>
            <consortium name="US DOE Joint Genome Institute (JGI-PGF)"/>
            <person name="Walter F."/>
            <person name="Albersmeier A."/>
            <person name="Kalinowski J."/>
            <person name="Ruckert C."/>
        </authorList>
    </citation>
    <scope>NUCLEOTIDE SEQUENCE</scope>
    <source>
        <strain evidence="7">CGMCC 1.14988</strain>
    </source>
</reference>
<dbReference type="EMBL" id="BMHA01000006">
    <property type="protein sequence ID" value="GGI06234.1"/>
    <property type="molecule type" value="Genomic_DNA"/>
</dbReference>
<dbReference type="Proteomes" id="UP000650511">
    <property type="component" value="Unassembled WGS sequence"/>
</dbReference>
<comment type="subcellular location">
    <subcellularLocation>
        <location evidence="5">Cell membrane</location>
        <topology evidence="5">Multi-pass membrane protein</topology>
    </subcellularLocation>
    <subcellularLocation>
        <location evidence="1">Membrane</location>
        <topology evidence="1">Multi-pass membrane protein</topology>
    </subcellularLocation>
</comment>
<keyword evidence="3 5" id="KW-1133">Transmembrane helix</keyword>
<sequence>MSLDAPATSGRSQALPLRTTPPVLLGRGARLVERNLLAYRQAWLVFVSGLVEPVFYLFAVGVGIGGLVGSVEVAGIGEVPYGVFVAPALLAASSMNGAVLESTFNVFAKLKWGKLYDAMLVTPMQPRDIAVGELTWALMRGGVYALGFLLVAWVTGLVVSPWALLALPASVLIGFGFAGIGLLVTTYLKSWQDFDLVTMALLPLFLFSATFYPIEVYPAALQPIVFLSPLTHGVALVRGLMLGDLGWALLGHAAVFVVLGLVGLRLATRRFAALLVS</sequence>
<dbReference type="GO" id="GO:0043190">
    <property type="term" value="C:ATP-binding cassette (ABC) transporter complex"/>
    <property type="evidence" value="ECO:0007669"/>
    <property type="project" value="InterPro"/>
</dbReference>
<dbReference type="PRINTS" id="PR00164">
    <property type="entry name" value="ABC2TRNSPORT"/>
</dbReference>
<evidence type="ECO:0000256" key="5">
    <source>
        <dbReference type="RuleBase" id="RU361157"/>
    </source>
</evidence>
<dbReference type="InterPro" id="IPR051784">
    <property type="entry name" value="Nod_factor_ABC_transporter"/>
</dbReference>
<comment type="caution">
    <text evidence="7">The sequence shown here is derived from an EMBL/GenBank/DDBJ whole genome shotgun (WGS) entry which is preliminary data.</text>
</comment>
<feature type="transmembrane region" description="Helical" evidence="5">
    <location>
        <begin position="247"/>
        <end position="267"/>
    </location>
</feature>
<feature type="domain" description="ABC transmembrane type-2" evidence="6">
    <location>
        <begin position="44"/>
        <end position="274"/>
    </location>
</feature>
<dbReference type="InterPro" id="IPR013525">
    <property type="entry name" value="ABC2_TM"/>
</dbReference>
<comment type="caution">
    <text evidence="5">Lacks conserved residue(s) required for the propagation of feature annotation.</text>
</comment>
<evidence type="ECO:0000256" key="2">
    <source>
        <dbReference type="ARBA" id="ARBA00022692"/>
    </source>
</evidence>
<dbReference type="PROSITE" id="PS51012">
    <property type="entry name" value="ABC_TM2"/>
    <property type="match status" value="1"/>
</dbReference>
<feature type="transmembrane region" description="Helical" evidence="5">
    <location>
        <begin position="43"/>
        <end position="64"/>
    </location>
</feature>
<name>A0A8J3AEG1_9ACTN</name>
<keyword evidence="4 5" id="KW-0472">Membrane</keyword>
<feature type="transmembrane region" description="Helical" evidence="5">
    <location>
        <begin position="84"/>
        <end position="108"/>
    </location>
</feature>
<evidence type="ECO:0000256" key="4">
    <source>
        <dbReference type="ARBA" id="ARBA00023136"/>
    </source>
</evidence>
<gene>
    <name evidence="7" type="ORF">GCM10011354_18070</name>
</gene>
<keyword evidence="5" id="KW-1003">Cell membrane</keyword>
<keyword evidence="2 5" id="KW-0812">Transmembrane</keyword>
<dbReference type="InterPro" id="IPR000412">
    <property type="entry name" value="ABC_2_transport"/>
</dbReference>